<accession>A0A328U451</accession>
<dbReference type="EMBL" id="QLUW01000001">
    <property type="protein sequence ID" value="RAP77400.1"/>
    <property type="molecule type" value="Genomic_DNA"/>
</dbReference>
<name>A0A328U451_9BACL</name>
<evidence type="ECO:0000313" key="1">
    <source>
        <dbReference type="EMBL" id="RAP77400.1"/>
    </source>
</evidence>
<organism evidence="1 2">
    <name type="scientific">Paenibacillus montanisoli</name>
    <dbReference type="NCBI Taxonomy" id="2081970"/>
    <lineage>
        <taxon>Bacteria</taxon>
        <taxon>Bacillati</taxon>
        <taxon>Bacillota</taxon>
        <taxon>Bacilli</taxon>
        <taxon>Bacillales</taxon>
        <taxon>Paenibacillaceae</taxon>
        <taxon>Paenibacillus</taxon>
    </lineage>
</organism>
<dbReference type="OrthoDB" id="2609784at2"/>
<dbReference type="AlphaFoldDB" id="A0A328U451"/>
<gene>
    <name evidence="1" type="ORF">DL346_02635</name>
</gene>
<comment type="caution">
    <text evidence="1">The sequence shown here is derived from an EMBL/GenBank/DDBJ whole genome shotgun (WGS) entry which is preliminary data.</text>
</comment>
<dbReference type="Proteomes" id="UP000249260">
    <property type="component" value="Unassembled WGS sequence"/>
</dbReference>
<keyword evidence="2" id="KW-1185">Reference proteome</keyword>
<dbReference type="RefSeq" id="WP_112880523.1">
    <property type="nucleotide sequence ID" value="NZ_QLUW01000001.1"/>
</dbReference>
<evidence type="ECO:0000313" key="2">
    <source>
        <dbReference type="Proteomes" id="UP000249260"/>
    </source>
</evidence>
<protein>
    <submittedName>
        <fullName evidence="1">Uncharacterized protein</fullName>
    </submittedName>
</protein>
<reference evidence="1 2" key="1">
    <citation type="submission" date="2018-06" db="EMBL/GenBank/DDBJ databases">
        <title>Paenibacillus montanisoli sp. nov., isolated from mountain area soil.</title>
        <authorList>
            <person name="Wu M."/>
        </authorList>
    </citation>
    <scope>NUCLEOTIDE SEQUENCE [LARGE SCALE GENOMIC DNA]</scope>
    <source>
        <strain evidence="1 2">RA17</strain>
    </source>
</reference>
<proteinExistence type="predicted"/>
<sequence>MIASVQLRQALRVFLNKAEAAWFEVFDSGINRKVIKIGGREFIQLPLRFSTRAKIYAFFRKFWGITLSRLLLCNLKTIVFKGRVYVVVGDPGTVASVVQTVRILSMTSTRIRVRAILSGDPGGNRTIFYTIARTSCGYKIIARSKNPSDYRFLLCKLQLPPKKKEAIPVAIHMAMGQPLFN</sequence>